<evidence type="ECO:0000313" key="2">
    <source>
        <dbReference type="Proteomes" id="UP000291078"/>
    </source>
</evidence>
<name>A0A4Q7S3M4_9BURK</name>
<dbReference type="RefSeq" id="WP_130391587.1">
    <property type="nucleotide sequence ID" value="NZ_SGXM01000002.1"/>
</dbReference>
<gene>
    <name evidence="1" type="ORF">EV147_2617</name>
</gene>
<dbReference type="AlphaFoldDB" id="A0A4Q7S3M4"/>
<protein>
    <submittedName>
        <fullName evidence="1">Uncharacterized protein</fullName>
    </submittedName>
</protein>
<dbReference type="EMBL" id="SGXM01000002">
    <property type="protein sequence ID" value="RZT39422.1"/>
    <property type="molecule type" value="Genomic_DNA"/>
</dbReference>
<reference evidence="1 2" key="1">
    <citation type="journal article" date="2015" name="Stand. Genomic Sci.">
        <title>Genomic Encyclopedia of Bacterial and Archaeal Type Strains, Phase III: the genomes of soil and plant-associated and newly described type strains.</title>
        <authorList>
            <person name="Whitman W.B."/>
            <person name="Woyke T."/>
            <person name="Klenk H.P."/>
            <person name="Zhou Y."/>
            <person name="Lilburn T.G."/>
            <person name="Beck B.J."/>
            <person name="De Vos P."/>
            <person name="Vandamme P."/>
            <person name="Eisen J.A."/>
            <person name="Garrity G."/>
            <person name="Hugenholtz P."/>
            <person name="Kyrpides N.C."/>
        </authorList>
    </citation>
    <scope>NUCLEOTIDE SEQUENCE [LARGE SCALE GENOMIC DNA]</scope>
    <source>
        <strain evidence="1 2">ASC-9842</strain>
    </source>
</reference>
<dbReference type="OrthoDB" id="6928755at2"/>
<evidence type="ECO:0000313" key="1">
    <source>
        <dbReference type="EMBL" id="RZT39422.1"/>
    </source>
</evidence>
<accession>A0A4Q7S3M4</accession>
<comment type="caution">
    <text evidence="1">The sequence shown here is derived from an EMBL/GenBank/DDBJ whole genome shotgun (WGS) entry which is preliminary data.</text>
</comment>
<sequence>MLQKIRHQLQELSRRRREKWLQRDVVKAREKAYLEVFGLTTRQVQDWFDKPFDINFSSPMPTYPAFYLMDDEKIFAVSGAFQIPSDQAEAILKIAAQDYRVVGQNQYMQAEDSARRLLLWARPNHFNGTRIGITTNDLDVCRRVIAYRPSPLRPWEAFPELADYGIGFLQGNIEYWWLTDWDPYWDSLTPAEQEAFMTTVPAPWKAAFWRYCGEGRGLFEKRGN</sequence>
<dbReference type="Proteomes" id="UP000291078">
    <property type="component" value="Unassembled WGS sequence"/>
</dbReference>
<keyword evidence="2" id="KW-1185">Reference proteome</keyword>
<organism evidence="1 2">
    <name type="scientific">Cupriavidus agavae</name>
    <dbReference type="NCBI Taxonomy" id="1001822"/>
    <lineage>
        <taxon>Bacteria</taxon>
        <taxon>Pseudomonadati</taxon>
        <taxon>Pseudomonadota</taxon>
        <taxon>Betaproteobacteria</taxon>
        <taxon>Burkholderiales</taxon>
        <taxon>Burkholderiaceae</taxon>
        <taxon>Cupriavidus</taxon>
    </lineage>
</organism>
<proteinExistence type="predicted"/>